<reference evidence="3" key="1">
    <citation type="submission" date="2017-02" db="UniProtKB">
        <authorList>
            <consortium name="WormBaseParasite"/>
        </authorList>
    </citation>
    <scope>IDENTIFICATION</scope>
</reference>
<evidence type="ECO:0000313" key="2">
    <source>
        <dbReference type="Proteomes" id="UP000274429"/>
    </source>
</evidence>
<protein>
    <submittedName>
        <fullName evidence="1 3">Uncharacterized protein</fullName>
    </submittedName>
</protein>
<dbReference type="AlphaFoldDB" id="A0A0R3WQM2"/>
<evidence type="ECO:0000313" key="1">
    <source>
        <dbReference type="EMBL" id="VDM21821.1"/>
    </source>
</evidence>
<dbReference type="WBParaSite" id="TTAC_0000306201-mRNA-1">
    <property type="protein sequence ID" value="TTAC_0000306201-mRNA-1"/>
    <property type="gene ID" value="TTAC_0000306201"/>
</dbReference>
<accession>A0A0R3WQM2</accession>
<dbReference type="OrthoDB" id="6304942at2759"/>
<dbReference type="STRING" id="6205.A0A0R3WQM2"/>
<dbReference type="Proteomes" id="UP000274429">
    <property type="component" value="Unassembled WGS sequence"/>
</dbReference>
<proteinExistence type="predicted"/>
<keyword evidence="2" id="KW-1185">Reference proteome</keyword>
<name>A0A0R3WQM2_HYDTA</name>
<organism evidence="3">
    <name type="scientific">Hydatigena taeniaeformis</name>
    <name type="common">Feline tapeworm</name>
    <name type="synonym">Taenia taeniaeformis</name>
    <dbReference type="NCBI Taxonomy" id="6205"/>
    <lineage>
        <taxon>Eukaryota</taxon>
        <taxon>Metazoa</taxon>
        <taxon>Spiralia</taxon>
        <taxon>Lophotrochozoa</taxon>
        <taxon>Platyhelminthes</taxon>
        <taxon>Cestoda</taxon>
        <taxon>Eucestoda</taxon>
        <taxon>Cyclophyllidea</taxon>
        <taxon>Taeniidae</taxon>
        <taxon>Hydatigera</taxon>
    </lineage>
</organism>
<gene>
    <name evidence="1" type="ORF">TTAC_LOCUS3047</name>
</gene>
<reference evidence="1 2" key="2">
    <citation type="submission" date="2018-11" db="EMBL/GenBank/DDBJ databases">
        <authorList>
            <consortium name="Pathogen Informatics"/>
        </authorList>
    </citation>
    <scope>NUCLEOTIDE SEQUENCE [LARGE SCALE GENOMIC DNA]</scope>
</reference>
<evidence type="ECO:0000313" key="3">
    <source>
        <dbReference type="WBParaSite" id="TTAC_0000306201-mRNA-1"/>
    </source>
</evidence>
<sequence length="112" mass="12501">MTCDDGDSHIFTQVTLRHDLPEETLTTASPSFCRHDPRSLREQRKLCVESTIYVKAEERCSSDRVNGQGAHLLGRTAAKSAHLRCDRTPSTAHALLPCKSRTELASEYVCVE</sequence>
<dbReference type="EMBL" id="UYWX01001847">
    <property type="protein sequence ID" value="VDM21821.1"/>
    <property type="molecule type" value="Genomic_DNA"/>
</dbReference>